<dbReference type="OrthoDB" id="8244441at2"/>
<accession>B1WS07</accession>
<proteinExistence type="predicted"/>
<organism evidence="2 3">
    <name type="scientific">Crocosphaera subtropica (strain ATCC 51142 / BH68)</name>
    <name type="common">Cyanothece sp. (strain ATCC 51142)</name>
    <dbReference type="NCBI Taxonomy" id="43989"/>
    <lineage>
        <taxon>Bacteria</taxon>
        <taxon>Bacillati</taxon>
        <taxon>Cyanobacteriota</taxon>
        <taxon>Cyanophyceae</taxon>
        <taxon>Oscillatoriophycideae</taxon>
        <taxon>Chroococcales</taxon>
        <taxon>Aphanothecaceae</taxon>
        <taxon>Crocosphaera</taxon>
        <taxon>Crocosphaera subtropica</taxon>
    </lineage>
</organism>
<dbReference type="GO" id="GO:0016787">
    <property type="term" value="F:hydrolase activity"/>
    <property type="evidence" value="ECO:0007669"/>
    <property type="project" value="InterPro"/>
</dbReference>
<evidence type="ECO:0000259" key="1">
    <source>
        <dbReference type="Pfam" id="PF04909"/>
    </source>
</evidence>
<evidence type="ECO:0000313" key="2">
    <source>
        <dbReference type="EMBL" id="ACB50201.1"/>
    </source>
</evidence>
<keyword evidence="3" id="KW-1185">Reference proteome</keyword>
<dbReference type="HOGENOM" id="CLU_1599976_0_0_3"/>
<dbReference type="PANTHER" id="PTHR43383:SF2">
    <property type="entry name" value="AMIDOHYDROLASE 2 FAMILY PROTEIN"/>
    <property type="match status" value="1"/>
</dbReference>
<dbReference type="PANTHER" id="PTHR43383">
    <property type="entry name" value="NODULIN 6"/>
    <property type="match status" value="1"/>
</dbReference>
<dbReference type="Proteomes" id="UP000001203">
    <property type="component" value="Chromosome circular"/>
</dbReference>
<dbReference type="AlphaFoldDB" id="B1WS07"/>
<feature type="domain" description="Amidohydrolase-related" evidence="1">
    <location>
        <begin position="94"/>
        <end position="166"/>
    </location>
</feature>
<dbReference type="Gene3D" id="3.20.20.140">
    <property type="entry name" value="Metal-dependent hydrolases"/>
    <property type="match status" value="1"/>
</dbReference>
<dbReference type="KEGG" id="cyt:cce_0850"/>
<dbReference type="STRING" id="43989.cce_0850"/>
<dbReference type="EMBL" id="CP000806">
    <property type="protein sequence ID" value="ACB50201.1"/>
    <property type="molecule type" value="Genomic_DNA"/>
</dbReference>
<evidence type="ECO:0000313" key="3">
    <source>
        <dbReference type="Proteomes" id="UP000001203"/>
    </source>
</evidence>
<protein>
    <recommendedName>
        <fullName evidence="1">Amidohydrolase-related domain-containing protein</fullName>
    </recommendedName>
</protein>
<gene>
    <name evidence="2" type="ordered locus">cce_0850</name>
</gene>
<sequence length="166" mass="19256">MFRLIRLEYLAENLINTINDFDEFLEQFRQTIGSKSSEVIGLKSIAAYRRGLTIESIPKARASLRFNQIKQEYSDQKICLTDKILIDFLLGIALDIAAENKLPIQFHTGFGDRDLHLRFSNPLCLRQLLENPRWQEVPIILLHASYPYTKEAGYLASVYPQVYLDF</sequence>
<dbReference type="eggNOG" id="COG2159">
    <property type="taxonomic scope" value="Bacteria"/>
</dbReference>
<dbReference type="Pfam" id="PF04909">
    <property type="entry name" value="Amidohydro_2"/>
    <property type="match status" value="1"/>
</dbReference>
<dbReference type="RefSeq" id="WP_009546083.1">
    <property type="nucleotide sequence ID" value="NC_010546.1"/>
</dbReference>
<dbReference type="InterPro" id="IPR032466">
    <property type="entry name" value="Metal_Hydrolase"/>
</dbReference>
<dbReference type="SUPFAM" id="SSF51556">
    <property type="entry name" value="Metallo-dependent hydrolases"/>
    <property type="match status" value="1"/>
</dbReference>
<dbReference type="InterPro" id="IPR006680">
    <property type="entry name" value="Amidohydro-rel"/>
</dbReference>
<reference evidence="2 3" key="1">
    <citation type="journal article" date="2008" name="Proc. Natl. Acad. Sci. U.S.A.">
        <title>The genome of Cyanothece 51142, a unicellular diazotrophic cyanobacterium important in the marine nitrogen cycle.</title>
        <authorList>
            <person name="Welsh E.A."/>
            <person name="Liberton M."/>
            <person name="Stoeckel J."/>
            <person name="Loh T."/>
            <person name="Elvitigala T."/>
            <person name="Wang C."/>
            <person name="Wollam A."/>
            <person name="Fulton R.S."/>
            <person name="Clifton S.W."/>
            <person name="Jacobs J.M."/>
            <person name="Aurora R."/>
            <person name="Ghosh B.K."/>
            <person name="Sherman L.A."/>
            <person name="Smith R.D."/>
            <person name="Wilson R.K."/>
            <person name="Pakrasi H.B."/>
        </authorList>
    </citation>
    <scope>NUCLEOTIDE SEQUENCE [LARGE SCALE GENOMIC DNA]</scope>
    <source>
        <strain evidence="3">ATCC 51142 / BH68</strain>
    </source>
</reference>
<name>B1WS07_CROS5</name>